<evidence type="ECO:0000313" key="7">
    <source>
        <dbReference type="Proteomes" id="UP000221024"/>
    </source>
</evidence>
<dbReference type="EMBL" id="PDEP01000008">
    <property type="protein sequence ID" value="PEN06532.1"/>
    <property type="molecule type" value="Genomic_DNA"/>
</dbReference>
<comment type="similarity">
    <text evidence="1">Belongs to the ribosome association toxin RatA family.</text>
</comment>
<reference evidence="6 7" key="1">
    <citation type="submission" date="2017-10" db="EMBL/GenBank/DDBJ databases">
        <title>Draft genome of Longimonas halophila.</title>
        <authorList>
            <person name="Goh K.M."/>
            <person name="Shamsir M.S."/>
            <person name="Lim S.W."/>
        </authorList>
    </citation>
    <scope>NUCLEOTIDE SEQUENCE [LARGE SCALE GENOMIC DNA]</scope>
    <source>
        <strain evidence="6 7">KCTC 42399</strain>
    </source>
</reference>
<dbReference type="Gene3D" id="3.40.50.720">
    <property type="entry name" value="NAD(P)-binding Rossmann-like Domain"/>
    <property type="match status" value="1"/>
</dbReference>
<dbReference type="Pfam" id="PF08338">
    <property type="entry name" value="DUF1731"/>
    <property type="match status" value="1"/>
</dbReference>
<evidence type="ECO:0000259" key="3">
    <source>
        <dbReference type="Pfam" id="PF01370"/>
    </source>
</evidence>
<dbReference type="InterPro" id="IPR005031">
    <property type="entry name" value="COQ10_START"/>
</dbReference>
<dbReference type="PANTHER" id="PTHR11092:SF0">
    <property type="entry name" value="EPIMERASE FAMILY PROTEIN SDR39U1"/>
    <property type="match status" value="1"/>
</dbReference>
<keyword evidence="7" id="KW-1185">Reference proteome</keyword>
<dbReference type="InterPro" id="IPR023393">
    <property type="entry name" value="START-like_dom_sf"/>
</dbReference>
<comment type="similarity">
    <text evidence="2">Belongs to the NAD(P)-dependent epimerase/dehydratase family. SDR39U1 subfamily.</text>
</comment>
<dbReference type="CDD" id="cd07820">
    <property type="entry name" value="SRPBCC_3"/>
    <property type="match status" value="1"/>
</dbReference>
<name>A0A2H3P4F3_9BACT</name>
<dbReference type="AlphaFoldDB" id="A0A2H3P4F3"/>
<dbReference type="Gene3D" id="3.30.530.20">
    <property type="match status" value="1"/>
</dbReference>
<evidence type="ECO:0000313" key="6">
    <source>
        <dbReference type="EMBL" id="PEN06532.1"/>
    </source>
</evidence>
<dbReference type="InterPro" id="IPR010099">
    <property type="entry name" value="SDR39U1"/>
</dbReference>
<organism evidence="6 7">
    <name type="scientific">Longimonas halophila</name>
    <dbReference type="NCBI Taxonomy" id="1469170"/>
    <lineage>
        <taxon>Bacteria</taxon>
        <taxon>Pseudomonadati</taxon>
        <taxon>Rhodothermota</taxon>
        <taxon>Rhodothermia</taxon>
        <taxon>Rhodothermales</taxon>
        <taxon>Salisaetaceae</taxon>
        <taxon>Longimonas</taxon>
    </lineage>
</organism>
<dbReference type="Pfam" id="PF01370">
    <property type="entry name" value="Epimerase"/>
    <property type="match status" value="1"/>
</dbReference>
<evidence type="ECO:0000259" key="5">
    <source>
        <dbReference type="Pfam" id="PF08338"/>
    </source>
</evidence>
<dbReference type="NCBIfam" id="TIGR01777">
    <property type="entry name" value="yfcH"/>
    <property type="match status" value="1"/>
</dbReference>
<evidence type="ECO:0000256" key="2">
    <source>
        <dbReference type="ARBA" id="ARBA00009353"/>
    </source>
</evidence>
<dbReference type="PANTHER" id="PTHR11092">
    <property type="entry name" value="SUGAR NUCLEOTIDE EPIMERASE RELATED"/>
    <property type="match status" value="1"/>
</dbReference>
<evidence type="ECO:0000256" key="1">
    <source>
        <dbReference type="ARBA" id="ARBA00008918"/>
    </source>
</evidence>
<sequence length="465" mass="50617">MPTLRFPSVLDVSAQALYDWHARPGAFERLTPPWAPVQLAAFEGIENGERAVIRLGYEPLALTWIAEHHSHIARRQFCDRQVQGPFKQWNHTHRFEPISDTRSRLVDDITYDLPLAPLSTALAPYLAEPELRRQFAYRHRITRHDLDLHARYDTARPTVAVSGSSGLVGRALVAFLRTGGYPVRRLVRRSATRPDEITWNPSTGQVDAEALASVDAVVHLAGENVFAPRWTATKKARIFDSRVRGTRLLADALASLNDPPDTFISASAVGAYGDRGDTPVTEANAPRTTDFLGEVCAAWEGATAPAESAGIRTVNLRIGVVLAANGGALQVLSPLVQAGLGGTPGRGTAFVPWIALDDLLGSIVHTLHDDTLAGPVNATAPAPVRMRTLVDTLGTIFSRPTPWRIPEALIRAVSGEAADAMALKSIRARPARLTAHGFTWTFGELPAALRHALGRTLRPHQPQRM</sequence>
<dbReference type="RefSeq" id="WP_098062425.1">
    <property type="nucleotide sequence ID" value="NZ_PDEP01000008.1"/>
</dbReference>
<evidence type="ECO:0000259" key="4">
    <source>
        <dbReference type="Pfam" id="PF03364"/>
    </source>
</evidence>
<proteinExistence type="inferred from homology"/>
<dbReference type="InterPro" id="IPR036291">
    <property type="entry name" value="NAD(P)-bd_dom_sf"/>
</dbReference>
<dbReference type="Pfam" id="PF03364">
    <property type="entry name" value="Polyketide_cyc"/>
    <property type="match status" value="1"/>
</dbReference>
<dbReference type="SUPFAM" id="SSF51735">
    <property type="entry name" value="NAD(P)-binding Rossmann-fold domains"/>
    <property type="match status" value="1"/>
</dbReference>
<dbReference type="SUPFAM" id="SSF55961">
    <property type="entry name" value="Bet v1-like"/>
    <property type="match status" value="1"/>
</dbReference>
<comment type="caution">
    <text evidence="6">The sequence shown here is derived from an EMBL/GenBank/DDBJ whole genome shotgun (WGS) entry which is preliminary data.</text>
</comment>
<dbReference type="OrthoDB" id="9801773at2"/>
<protein>
    <submittedName>
        <fullName evidence="6">TIGR01777 family protein</fullName>
    </submittedName>
</protein>
<accession>A0A2H3P4F3</accession>
<dbReference type="InterPro" id="IPR013549">
    <property type="entry name" value="DUF1731"/>
</dbReference>
<gene>
    <name evidence="6" type="ORF">CRI93_09640</name>
</gene>
<feature type="domain" description="DUF1731" evidence="5">
    <location>
        <begin position="405"/>
        <end position="452"/>
    </location>
</feature>
<dbReference type="Proteomes" id="UP000221024">
    <property type="component" value="Unassembled WGS sequence"/>
</dbReference>
<dbReference type="InterPro" id="IPR001509">
    <property type="entry name" value="Epimerase_deHydtase"/>
</dbReference>
<feature type="domain" description="Coenzyme Q-binding protein COQ10 START" evidence="4">
    <location>
        <begin position="11"/>
        <end position="119"/>
    </location>
</feature>
<feature type="domain" description="NAD-dependent epimerase/dehydratase" evidence="3">
    <location>
        <begin position="160"/>
        <end position="365"/>
    </location>
</feature>